<proteinExistence type="predicted"/>
<protein>
    <submittedName>
        <fullName evidence="1">Uncharacterized protein</fullName>
    </submittedName>
</protein>
<evidence type="ECO:0000313" key="1">
    <source>
        <dbReference type="EMBL" id="GBP11641.1"/>
    </source>
</evidence>
<gene>
    <name evidence="1" type="ORF">EVAR_77767_1</name>
</gene>
<evidence type="ECO:0000313" key="2">
    <source>
        <dbReference type="Proteomes" id="UP000299102"/>
    </source>
</evidence>
<dbReference type="EMBL" id="BGZK01000047">
    <property type="protein sequence ID" value="GBP11641.1"/>
    <property type="molecule type" value="Genomic_DNA"/>
</dbReference>
<reference evidence="1 2" key="1">
    <citation type="journal article" date="2019" name="Commun. Biol.">
        <title>The bagworm genome reveals a unique fibroin gene that provides high tensile strength.</title>
        <authorList>
            <person name="Kono N."/>
            <person name="Nakamura H."/>
            <person name="Ohtoshi R."/>
            <person name="Tomita M."/>
            <person name="Numata K."/>
            <person name="Arakawa K."/>
        </authorList>
    </citation>
    <scope>NUCLEOTIDE SEQUENCE [LARGE SCALE GENOMIC DNA]</scope>
</reference>
<accession>A0A4C1TEB9</accession>
<organism evidence="1 2">
    <name type="scientific">Eumeta variegata</name>
    <name type="common">Bagworm moth</name>
    <name type="synonym">Eumeta japonica</name>
    <dbReference type="NCBI Taxonomy" id="151549"/>
    <lineage>
        <taxon>Eukaryota</taxon>
        <taxon>Metazoa</taxon>
        <taxon>Ecdysozoa</taxon>
        <taxon>Arthropoda</taxon>
        <taxon>Hexapoda</taxon>
        <taxon>Insecta</taxon>
        <taxon>Pterygota</taxon>
        <taxon>Neoptera</taxon>
        <taxon>Endopterygota</taxon>
        <taxon>Lepidoptera</taxon>
        <taxon>Glossata</taxon>
        <taxon>Ditrysia</taxon>
        <taxon>Tineoidea</taxon>
        <taxon>Psychidae</taxon>
        <taxon>Oiketicinae</taxon>
        <taxon>Eumeta</taxon>
    </lineage>
</organism>
<keyword evidence="2" id="KW-1185">Reference proteome</keyword>
<dbReference type="AlphaFoldDB" id="A0A4C1TEB9"/>
<comment type="caution">
    <text evidence="1">The sequence shown here is derived from an EMBL/GenBank/DDBJ whole genome shotgun (WGS) entry which is preliminary data.</text>
</comment>
<sequence length="103" mass="11634">MPRLSLAGMWQFTVCVWRVRRGRVPVWPGLARRRTRLQPRSSDDTDDLVFCFLLYLDGPAVRHRHAASAVLPASARARGKSNDRADAYAPAPALRIYVLVSNF</sequence>
<name>A0A4C1TEB9_EUMVA</name>
<dbReference type="Proteomes" id="UP000299102">
    <property type="component" value="Unassembled WGS sequence"/>
</dbReference>